<dbReference type="PANTHER" id="PTHR32322:SF2">
    <property type="entry name" value="EAMA DOMAIN-CONTAINING PROTEIN"/>
    <property type="match status" value="1"/>
</dbReference>
<keyword evidence="3 6" id="KW-0812">Transmembrane</keyword>
<protein>
    <submittedName>
        <fullName evidence="8">EamA family transporter</fullName>
    </submittedName>
</protein>
<proteinExistence type="inferred from homology"/>
<feature type="transmembrane region" description="Helical" evidence="6">
    <location>
        <begin position="41"/>
        <end position="61"/>
    </location>
</feature>
<dbReference type="InterPro" id="IPR037185">
    <property type="entry name" value="EmrE-like"/>
</dbReference>
<evidence type="ECO:0000256" key="1">
    <source>
        <dbReference type="ARBA" id="ARBA00004141"/>
    </source>
</evidence>
<evidence type="ECO:0000313" key="8">
    <source>
        <dbReference type="EMBL" id="QYM79311.1"/>
    </source>
</evidence>
<evidence type="ECO:0000256" key="3">
    <source>
        <dbReference type="ARBA" id="ARBA00022692"/>
    </source>
</evidence>
<comment type="similarity">
    <text evidence="2">Belongs to the EamA transporter family.</text>
</comment>
<dbReference type="GO" id="GO:0016020">
    <property type="term" value="C:membrane"/>
    <property type="evidence" value="ECO:0007669"/>
    <property type="project" value="UniProtKB-SubCell"/>
</dbReference>
<keyword evidence="5 6" id="KW-0472">Membrane</keyword>
<sequence length="329" mass="34841">MKHASAAPSRSAVALGFAAIYVIWGSTYLGIRIAVETLPPFLMAGVRFLIAGALLFAWVRWKHRARPTARQWRDNAIAGGLMLLGGNGLVAWAEQEIPSGIATLIISIGPVFMVLFDWLVLAVGRDAERGARPTGATFLGLALGFIGLALLVGPDIAGASATPLDAWRVAGLVVACVAWSLGSIFMRYARSPAEPLTGSALQMLTGGGWLMLAAAWHGDFNGFEFAAVSGRSFAAWLYLIGVGSLVGFTTYVWLMKVSTPARVSTYAYVNPIVAVLLGWLILNETVGPRMIVASAVIVAGVAIITLQRGRPKVATALSQVQPPMEPAKR</sequence>
<evidence type="ECO:0000256" key="4">
    <source>
        <dbReference type="ARBA" id="ARBA00022989"/>
    </source>
</evidence>
<dbReference type="SUPFAM" id="SSF103481">
    <property type="entry name" value="Multidrug resistance efflux transporter EmrE"/>
    <property type="match status" value="2"/>
</dbReference>
<dbReference type="RefSeq" id="WP_220163002.1">
    <property type="nucleotide sequence ID" value="NZ_CP080507.1"/>
</dbReference>
<keyword evidence="4 6" id="KW-1133">Transmembrane helix</keyword>
<organism evidence="8 9">
    <name type="scientific">Horticoccus luteus</name>
    <dbReference type="NCBI Taxonomy" id="2862869"/>
    <lineage>
        <taxon>Bacteria</taxon>
        <taxon>Pseudomonadati</taxon>
        <taxon>Verrucomicrobiota</taxon>
        <taxon>Opitutia</taxon>
        <taxon>Opitutales</taxon>
        <taxon>Opitutaceae</taxon>
        <taxon>Horticoccus</taxon>
    </lineage>
</organism>
<evidence type="ECO:0000256" key="2">
    <source>
        <dbReference type="ARBA" id="ARBA00007362"/>
    </source>
</evidence>
<feature type="transmembrane region" description="Helical" evidence="6">
    <location>
        <begin position="236"/>
        <end position="254"/>
    </location>
</feature>
<keyword evidence="9" id="KW-1185">Reference proteome</keyword>
<reference evidence="8" key="1">
    <citation type="submission" date="2021-08" db="EMBL/GenBank/DDBJ databases">
        <title>Genome of a novel bacterium of the phylum Verrucomicrobia, Oleiharenicola sp. KSB-15.</title>
        <authorList>
            <person name="Chung J.-H."/>
            <person name="Ahn J.-H."/>
            <person name="Yoon Y."/>
            <person name="Kim D.-Y."/>
            <person name="An S.-H."/>
            <person name="Park I."/>
            <person name="Yeon J."/>
        </authorList>
    </citation>
    <scope>NUCLEOTIDE SEQUENCE</scope>
    <source>
        <strain evidence="8">KSB-15</strain>
    </source>
</reference>
<feature type="transmembrane region" description="Helical" evidence="6">
    <location>
        <begin position="166"/>
        <end position="186"/>
    </location>
</feature>
<gene>
    <name evidence="8" type="ORF">K0B96_01445</name>
</gene>
<feature type="transmembrane region" description="Helical" evidence="6">
    <location>
        <begin position="135"/>
        <end position="154"/>
    </location>
</feature>
<evidence type="ECO:0000259" key="7">
    <source>
        <dbReference type="Pfam" id="PF00892"/>
    </source>
</evidence>
<feature type="transmembrane region" description="Helical" evidence="6">
    <location>
        <begin position="198"/>
        <end position="216"/>
    </location>
</feature>
<evidence type="ECO:0000256" key="5">
    <source>
        <dbReference type="ARBA" id="ARBA00023136"/>
    </source>
</evidence>
<dbReference type="InterPro" id="IPR050638">
    <property type="entry name" value="AA-Vitamin_Transporters"/>
</dbReference>
<evidence type="ECO:0000313" key="9">
    <source>
        <dbReference type="Proteomes" id="UP000825051"/>
    </source>
</evidence>
<dbReference type="KEGG" id="ole:K0B96_01445"/>
<feature type="transmembrane region" description="Helical" evidence="6">
    <location>
        <begin position="73"/>
        <end position="93"/>
    </location>
</feature>
<name>A0A8F9TWJ6_9BACT</name>
<dbReference type="EMBL" id="CP080507">
    <property type="protein sequence ID" value="QYM79311.1"/>
    <property type="molecule type" value="Genomic_DNA"/>
</dbReference>
<dbReference type="Proteomes" id="UP000825051">
    <property type="component" value="Chromosome"/>
</dbReference>
<dbReference type="AlphaFoldDB" id="A0A8F9TWJ6"/>
<feature type="domain" description="EamA" evidence="7">
    <location>
        <begin position="171"/>
        <end position="305"/>
    </location>
</feature>
<dbReference type="Pfam" id="PF00892">
    <property type="entry name" value="EamA"/>
    <property type="match status" value="2"/>
</dbReference>
<dbReference type="PANTHER" id="PTHR32322">
    <property type="entry name" value="INNER MEMBRANE TRANSPORTER"/>
    <property type="match status" value="1"/>
</dbReference>
<feature type="transmembrane region" description="Helical" evidence="6">
    <location>
        <begin position="12"/>
        <end position="35"/>
    </location>
</feature>
<dbReference type="InterPro" id="IPR000620">
    <property type="entry name" value="EamA_dom"/>
</dbReference>
<feature type="transmembrane region" description="Helical" evidence="6">
    <location>
        <begin position="99"/>
        <end position="123"/>
    </location>
</feature>
<feature type="domain" description="EamA" evidence="7">
    <location>
        <begin position="17"/>
        <end position="152"/>
    </location>
</feature>
<feature type="transmembrane region" description="Helical" evidence="6">
    <location>
        <begin position="266"/>
        <end position="282"/>
    </location>
</feature>
<comment type="subcellular location">
    <subcellularLocation>
        <location evidence="1">Membrane</location>
        <topology evidence="1">Multi-pass membrane protein</topology>
    </subcellularLocation>
</comment>
<evidence type="ECO:0000256" key="6">
    <source>
        <dbReference type="SAM" id="Phobius"/>
    </source>
</evidence>
<feature type="transmembrane region" description="Helical" evidence="6">
    <location>
        <begin position="288"/>
        <end position="306"/>
    </location>
</feature>
<accession>A0A8F9TWJ6</accession>